<feature type="transmembrane region" description="Helical" evidence="3">
    <location>
        <begin position="136"/>
        <end position="155"/>
    </location>
</feature>
<sequence length="423" mass="46166">MQEPTSSSPTAPPTTATPPGQSPPARPSSQRRMQVLLSLLIAALVALCWLSVLDRATQRQVESATTQALVAFAAARGLNAGISVLQSTEVGIGVSTHPFEALDPFNDLVEDYSSVMKLAIGSLIGQTLLLEISSSLIFKVALTLAAAICLISLWWRPGSAALAWKLFASVALVRFLLLLALLANTAIDRAFLDQPTEQNMTEVQSLANEVQATSASAGSGSLSSAERADLETEQELLQTRRPNLHTQLVEANRRVALAEDSLQQTRGRAAMIKARMSLAERLNPFHEDAELERLETSLAEQRSRLEDEVERREQLLQELAHLDARREQIRRRLAGEDESLVESLSQRLSSLSDSLSLEAIQARIESGTRAILSLMALFVLRTLVVPLVLMWLGLKLFRTIYRIQPGSGHHVVSPAQLAPPPES</sequence>
<protein>
    <submittedName>
        <fullName evidence="4">Uncharacterized protein</fullName>
    </submittedName>
</protein>
<accession>A0A1M6ZSV8</accession>
<keyword evidence="3" id="KW-0472">Membrane</keyword>
<feature type="compositionally biased region" description="Pro residues" evidence="2">
    <location>
        <begin position="10"/>
        <end position="26"/>
    </location>
</feature>
<keyword evidence="3" id="KW-0812">Transmembrane</keyword>
<dbReference type="STRING" id="44933.SAMN05660971_00232"/>
<organism evidence="4 5">
    <name type="scientific">Halomonas cupida</name>
    <dbReference type="NCBI Taxonomy" id="44933"/>
    <lineage>
        <taxon>Bacteria</taxon>
        <taxon>Pseudomonadati</taxon>
        <taxon>Pseudomonadota</taxon>
        <taxon>Gammaproteobacteria</taxon>
        <taxon>Oceanospirillales</taxon>
        <taxon>Halomonadaceae</taxon>
        <taxon>Halomonas</taxon>
    </lineage>
</organism>
<dbReference type="OrthoDB" id="5293851at2"/>
<proteinExistence type="predicted"/>
<feature type="region of interest" description="Disordered" evidence="2">
    <location>
        <begin position="1"/>
        <end position="29"/>
    </location>
</feature>
<feature type="coiled-coil region" evidence="1">
    <location>
        <begin position="248"/>
        <end position="332"/>
    </location>
</feature>
<feature type="transmembrane region" description="Helical" evidence="3">
    <location>
        <begin position="370"/>
        <end position="392"/>
    </location>
</feature>
<evidence type="ECO:0000256" key="1">
    <source>
        <dbReference type="SAM" id="Coils"/>
    </source>
</evidence>
<keyword evidence="1" id="KW-0175">Coiled coil</keyword>
<evidence type="ECO:0000256" key="2">
    <source>
        <dbReference type="SAM" id="MobiDB-lite"/>
    </source>
</evidence>
<dbReference type="EMBL" id="FRCA01000001">
    <property type="protein sequence ID" value="SHL33435.1"/>
    <property type="molecule type" value="Genomic_DNA"/>
</dbReference>
<name>A0A1M6ZSV8_9GAMM</name>
<keyword evidence="3" id="KW-1133">Transmembrane helix</keyword>
<feature type="transmembrane region" description="Helical" evidence="3">
    <location>
        <begin position="33"/>
        <end position="53"/>
    </location>
</feature>
<dbReference type="RefSeq" id="WP_143166162.1">
    <property type="nucleotide sequence ID" value="NZ_BJXU01000018.1"/>
</dbReference>
<dbReference type="Proteomes" id="UP000184123">
    <property type="component" value="Unassembled WGS sequence"/>
</dbReference>
<evidence type="ECO:0000313" key="5">
    <source>
        <dbReference type="Proteomes" id="UP000184123"/>
    </source>
</evidence>
<evidence type="ECO:0000256" key="3">
    <source>
        <dbReference type="SAM" id="Phobius"/>
    </source>
</evidence>
<evidence type="ECO:0000313" key="4">
    <source>
        <dbReference type="EMBL" id="SHL33435.1"/>
    </source>
</evidence>
<reference evidence="4 5" key="1">
    <citation type="submission" date="2016-11" db="EMBL/GenBank/DDBJ databases">
        <authorList>
            <person name="Jaros S."/>
            <person name="Januszkiewicz K."/>
            <person name="Wedrychowicz H."/>
        </authorList>
    </citation>
    <scope>NUCLEOTIDE SEQUENCE [LARGE SCALE GENOMIC DNA]</scope>
    <source>
        <strain evidence="4 5">DSM 4740</strain>
    </source>
</reference>
<feature type="transmembrane region" description="Helical" evidence="3">
    <location>
        <begin position="161"/>
        <end position="182"/>
    </location>
</feature>
<dbReference type="AlphaFoldDB" id="A0A1M6ZSV8"/>
<gene>
    <name evidence="4" type="ORF">SAMN05660971_00232</name>
</gene>